<proteinExistence type="inferred from homology"/>
<dbReference type="Gene3D" id="3.40.50.720">
    <property type="entry name" value="NAD(P)-binding Rossmann-like Domain"/>
    <property type="match status" value="1"/>
</dbReference>
<keyword evidence="3 13" id="KW-0028">Amino-acid biosynthesis</keyword>
<dbReference type="GO" id="GO:0008839">
    <property type="term" value="F:4-hydroxy-tetrahydrodipicolinate reductase"/>
    <property type="evidence" value="ECO:0007669"/>
    <property type="project" value="UniProtKB-UniRule"/>
</dbReference>
<evidence type="ECO:0000256" key="3">
    <source>
        <dbReference type="ARBA" id="ARBA00022605"/>
    </source>
</evidence>
<dbReference type="AlphaFoldDB" id="A0A0R2IYG3"/>
<feature type="binding site" evidence="13">
    <location>
        <begin position="119"/>
        <end position="122"/>
    </location>
    <ligand>
        <name>NAD(+)</name>
        <dbReference type="ChEBI" id="CHEBI:57540"/>
    </ligand>
</feature>
<comment type="subcellular location">
    <subcellularLocation>
        <location evidence="13">Cytoplasm</location>
    </subcellularLocation>
</comment>
<feature type="active site" description="Proton donor" evidence="13">
    <location>
        <position position="153"/>
    </location>
</feature>
<evidence type="ECO:0000256" key="10">
    <source>
        <dbReference type="ARBA" id="ARBA00038983"/>
    </source>
</evidence>
<evidence type="ECO:0000313" key="16">
    <source>
        <dbReference type="EMBL" id="KRN67372.1"/>
    </source>
</evidence>
<dbReference type="EMBL" id="JQBR01000002">
    <property type="protein sequence ID" value="KRN67372.1"/>
    <property type="molecule type" value="Genomic_DNA"/>
</dbReference>
<dbReference type="InterPro" id="IPR022663">
    <property type="entry name" value="DapB_C"/>
</dbReference>
<dbReference type="NCBIfam" id="TIGR00036">
    <property type="entry name" value="dapB"/>
    <property type="match status" value="1"/>
</dbReference>
<name>A0A0R2IYG3_9LACO</name>
<dbReference type="InterPro" id="IPR036291">
    <property type="entry name" value="NAD(P)-bd_dom_sf"/>
</dbReference>
<dbReference type="CDD" id="cd02274">
    <property type="entry name" value="DHDPR_N"/>
    <property type="match status" value="1"/>
</dbReference>
<dbReference type="RefSeq" id="WP_057749347.1">
    <property type="nucleotide sequence ID" value="NZ_BJVH01000013.1"/>
</dbReference>
<feature type="binding site" evidence="13">
    <location>
        <begin position="159"/>
        <end position="160"/>
    </location>
    <ligand>
        <name>(S)-2,3,4,5-tetrahydrodipicolinate</name>
        <dbReference type="ChEBI" id="CHEBI:16845"/>
    </ligand>
</feature>
<evidence type="ECO:0000256" key="11">
    <source>
        <dbReference type="ARBA" id="ARBA00049080"/>
    </source>
</evidence>
<dbReference type="InterPro" id="IPR000846">
    <property type="entry name" value="DapB_N"/>
</dbReference>
<protein>
    <recommendedName>
        <fullName evidence="10 13">4-hydroxy-tetrahydrodipicolinate reductase</fullName>
        <shortName evidence="13">HTPA reductase</shortName>
        <ecNumber evidence="10 13">1.17.1.8</ecNumber>
    </recommendedName>
</protein>
<dbReference type="PANTHER" id="PTHR20836">
    <property type="entry name" value="DIHYDRODIPICOLINATE REDUCTASE"/>
    <property type="match status" value="1"/>
</dbReference>
<comment type="caution">
    <text evidence="16">The sequence shown here is derived from an EMBL/GenBank/DDBJ whole genome shotgun (WGS) entry which is preliminary data.</text>
</comment>
<evidence type="ECO:0000256" key="6">
    <source>
        <dbReference type="ARBA" id="ARBA00023002"/>
    </source>
</evidence>
<evidence type="ECO:0000259" key="14">
    <source>
        <dbReference type="Pfam" id="PF01113"/>
    </source>
</evidence>
<comment type="caution">
    <text evidence="13">Lacks conserved residue(s) required for the propagation of feature annotation.</text>
</comment>
<evidence type="ECO:0000256" key="8">
    <source>
        <dbReference type="ARBA" id="ARBA00023154"/>
    </source>
</evidence>
<dbReference type="FunFam" id="3.30.360.10:FF:000009">
    <property type="entry name" value="4-hydroxy-tetrahydrodipicolinate reductase"/>
    <property type="match status" value="1"/>
</dbReference>
<gene>
    <name evidence="13" type="primary">dapB</name>
    <name evidence="16" type="ORF">IV80_GL000912</name>
</gene>
<dbReference type="InterPro" id="IPR022664">
    <property type="entry name" value="DapB_N_CS"/>
</dbReference>
<dbReference type="PANTHER" id="PTHR20836:SF0">
    <property type="entry name" value="4-HYDROXY-TETRAHYDRODIPICOLINATE REDUCTASE 1, CHLOROPLASTIC-RELATED"/>
    <property type="match status" value="1"/>
</dbReference>
<keyword evidence="4 13" id="KW-0521">NADP</keyword>
<dbReference type="PROSITE" id="PS01298">
    <property type="entry name" value="DAPB"/>
    <property type="match status" value="1"/>
</dbReference>
<comment type="catalytic activity">
    <reaction evidence="12 13">
        <text>(S)-2,3,4,5-tetrahydrodipicolinate + NAD(+) + H2O = (2S,4S)-4-hydroxy-2,3,4,5-tetrahydrodipicolinate + NADH + H(+)</text>
        <dbReference type="Rhea" id="RHEA:35323"/>
        <dbReference type="ChEBI" id="CHEBI:15377"/>
        <dbReference type="ChEBI" id="CHEBI:15378"/>
        <dbReference type="ChEBI" id="CHEBI:16845"/>
        <dbReference type="ChEBI" id="CHEBI:57540"/>
        <dbReference type="ChEBI" id="CHEBI:57945"/>
        <dbReference type="ChEBI" id="CHEBI:67139"/>
        <dbReference type="EC" id="1.17.1.8"/>
    </reaction>
</comment>
<dbReference type="Pfam" id="PF01113">
    <property type="entry name" value="DapB_N"/>
    <property type="match status" value="1"/>
</dbReference>
<keyword evidence="2 13" id="KW-0963">Cytoplasm</keyword>
<dbReference type="GO" id="GO:0009089">
    <property type="term" value="P:lysine biosynthetic process via diaminopimelate"/>
    <property type="evidence" value="ECO:0007669"/>
    <property type="project" value="UniProtKB-UniRule"/>
</dbReference>
<sequence>MINVIVAGFRGSMGQKTVELVKQTADFHLVGVYSPHVTELQPQKYGLADDVQVFNHLGTEMKSADVWIDFSTPTAVFENTKFALKSHIHPVVGTSGLNEAQLTELKALAKTQQTSGLIVPNFGISAVLLMKFAKEAATYFPDVEIIEMHHEDKLDAPSGTALSTAQAISEARKAPVQPEFKESVKGARGADYQGIRIHSVRLPGYVAHEQVLFGGAGEALTIRQDSFNRDSFMKGVAIAVRQVATLSELAVGLENVLN</sequence>
<evidence type="ECO:0000313" key="17">
    <source>
        <dbReference type="Proteomes" id="UP000051568"/>
    </source>
</evidence>
<accession>A0A0R2IYG3</accession>
<comment type="subunit">
    <text evidence="13">Homotetramer.</text>
</comment>
<dbReference type="GO" id="GO:0019877">
    <property type="term" value="P:diaminopimelate biosynthetic process"/>
    <property type="evidence" value="ECO:0007669"/>
    <property type="project" value="UniProtKB-UniRule"/>
</dbReference>
<reference evidence="16 17" key="1">
    <citation type="journal article" date="2015" name="Genome Announc.">
        <title>Expanding the biotechnology potential of lactobacilli through comparative genomics of 213 strains and associated genera.</title>
        <authorList>
            <person name="Sun Z."/>
            <person name="Harris H.M."/>
            <person name="McCann A."/>
            <person name="Guo C."/>
            <person name="Argimon S."/>
            <person name="Zhang W."/>
            <person name="Yang X."/>
            <person name="Jeffery I.B."/>
            <person name="Cooney J.C."/>
            <person name="Kagawa T.F."/>
            <person name="Liu W."/>
            <person name="Song Y."/>
            <person name="Salvetti E."/>
            <person name="Wrobel A."/>
            <person name="Rasinkangas P."/>
            <person name="Parkhill J."/>
            <person name="Rea M.C."/>
            <person name="O'Sullivan O."/>
            <person name="Ritari J."/>
            <person name="Douillard F.P."/>
            <person name="Paul Ross R."/>
            <person name="Yang R."/>
            <person name="Briner A.E."/>
            <person name="Felis G.E."/>
            <person name="de Vos W.M."/>
            <person name="Barrangou R."/>
            <person name="Klaenhammer T.R."/>
            <person name="Caufield P.W."/>
            <person name="Cui Y."/>
            <person name="Zhang H."/>
            <person name="O'Toole P.W."/>
        </authorList>
    </citation>
    <scope>NUCLEOTIDE SEQUENCE [LARGE SCALE GENOMIC DNA]</scope>
    <source>
        <strain evidence="16 17">DSM 17757</strain>
    </source>
</reference>
<evidence type="ECO:0000256" key="7">
    <source>
        <dbReference type="ARBA" id="ARBA00023027"/>
    </source>
</evidence>
<evidence type="ECO:0000256" key="4">
    <source>
        <dbReference type="ARBA" id="ARBA00022857"/>
    </source>
</evidence>
<evidence type="ECO:0000259" key="15">
    <source>
        <dbReference type="Pfam" id="PF05173"/>
    </source>
</evidence>
<dbReference type="SUPFAM" id="SSF51735">
    <property type="entry name" value="NAD(P)-binding Rossmann-fold domains"/>
    <property type="match status" value="1"/>
</dbReference>
<dbReference type="GO" id="GO:0016726">
    <property type="term" value="F:oxidoreductase activity, acting on CH or CH2 groups, NAD or NADP as acceptor"/>
    <property type="evidence" value="ECO:0007669"/>
    <property type="project" value="UniProtKB-UniRule"/>
</dbReference>
<keyword evidence="7 13" id="KW-0520">NAD</keyword>
<keyword evidence="8 13" id="KW-0457">Lysine biosynthesis</keyword>
<dbReference type="GO" id="GO:0051287">
    <property type="term" value="F:NAD binding"/>
    <property type="evidence" value="ECO:0007669"/>
    <property type="project" value="UniProtKB-UniRule"/>
</dbReference>
<feature type="binding site" evidence="13">
    <location>
        <begin position="8"/>
        <end position="13"/>
    </location>
    <ligand>
        <name>NAD(+)</name>
        <dbReference type="ChEBI" id="CHEBI:57540"/>
    </ligand>
</feature>
<dbReference type="PATRIC" id="fig|319652.3.peg.919"/>
<feature type="binding site" evidence="13">
    <location>
        <position position="150"/>
    </location>
    <ligand>
        <name>(S)-2,3,4,5-tetrahydrodipicolinate</name>
        <dbReference type="ChEBI" id="CHEBI:16845"/>
    </ligand>
</feature>
<feature type="binding site" evidence="13">
    <location>
        <position position="49"/>
    </location>
    <ligand>
        <name>NAD(+)</name>
        <dbReference type="ChEBI" id="CHEBI:57540"/>
    </ligand>
</feature>
<comment type="caution">
    <text evidence="13">Was originally thought to be a dihydrodipicolinate reductase (DHDPR), catalyzing the conversion of dihydrodipicolinate to tetrahydrodipicolinate. However, it was shown in E.coli that the substrate of the enzymatic reaction is not dihydrodipicolinate (DHDP) but in fact (2S,4S)-4-hydroxy-2,3,4,5-tetrahydrodipicolinic acid (HTPA), the product released by the DapA-catalyzed reaction.</text>
</comment>
<evidence type="ECO:0000256" key="12">
    <source>
        <dbReference type="ARBA" id="ARBA00049396"/>
    </source>
</evidence>
<keyword evidence="6 13" id="KW-0560">Oxidoreductase</keyword>
<comment type="pathway">
    <text evidence="9 13">Amino-acid biosynthesis; L-lysine biosynthesis via DAP pathway; (S)-tetrahydrodipicolinate from L-aspartate: step 4/4.</text>
</comment>
<comment type="similarity">
    <text evidence="1 13">Belongs to the DapB family.</text>
</comment>
<dbReference type="GO" id="GO:0050661">
    <property type="term" value="F:NADP binding"/>
    <property type="evidence" value="ECO:0007669"/>
    <property type="project" value="UniProtKB-UniRule"/>
</dbReference>
<dbReference type="STRING" id="319652.IV80_GL000912"/>
<evidence type="ECO:0000256" key="9">
    <source>
        <dbReference type="ARBA" id="ARBA00037922"/>
    </source>
</evidence>
<dbReference type="Gene3D" id="3.30.360.10">
    <property type="entry name" value="Dihydrodipicolinate Reductase, domain 2"/>
    <property type="match status" value="1"/>
</dbReference>
<keyword evidence="17" id="KW-1185">Reference proteome</keyword>
<dbReference type="InterPro" id="IPR023940">
    <property type="entry name" value="DHDPR_bac"/>
</dbReference>
<feature type="domain" description="Dihydrodipicolinate reductase N-terminal" evidence="14">
    <location>
        <begin position="2"/>
        <end position="122"/>
    </location>
</feature>
<dbReference type="GO" id="GO:0005829">
    <property type="term" value="C:cytosol"/>
    <property type="evidence" value="ECO:0007669"/>
    <property type="project" value="TreeGrafter"/>
</dbReference>
<keyword evidence="5 13" id="KW-0220">Diaminopimelate biosynthesis</keyword>
<comment type="function">
    <text evidence="13">Catalyzes the conversion of 4-hydroxy-tetrahydrodipicolinate (HTPA) to tetrahydrodipicolinate.</text>
</comment>
<dbReference type="EC" id="1.17.1.8" evidence="10 13"/>
<comment type="catalytic activity">
    <reaction evidence="11 13">
        <text>(S)-2,3,4,5-tetrahydrodipicolinate + NADP(+) + H2O = (2S,4S)-4-hydroxy-2,3,4,5-tetrahydrodipicolinate + NADPH + H(+)</text>
        <dbReference type="Rhea" id="RHEA:35331"/>
        <dbReference type="ChEBI" id="CHEBI:15377"/>
        <dbReference type="ChEBI" id="CHEBI:15378"/>
        <dbReference type="ChEBI" id="CHEBI:16845"/>
        <dbReference type="ChEBI" id="CHEBI:57783"/>
        <dbReference type="ChEBI" id="CHEBI:58349"/>
        <dbReference type="ChEBI" id="CHEBI:67139"/>
        <dbReference type="EC" id="1.17.1.8"/>
    </reaction>
</comment>
<evidence type="ECO:0000256" key="1">
    <source>
        <dbReference type="ARBA" id="ARBA00006642"/>
    </source>
</evidence>
<dbReference type="SUPFAM" id="SSF55347">
    <property type="entry name" value="Glyceraldehyde-3-phosphate dehydrogenase-like, C-terminal domain"/>
    <property type="match status" value="1"/>
</dbReference>
<dbReference type="PIRSF" id="PIRSF000161">
    <property type="entry name" value="DHPR"/>
    <property type="match status" value="1"/>
</dbReference>
<dbReference type="Proteomes" id="UP000051568">
    <property type="component" value="Unassembled WGS sequence"/>
</dbReference>
<dbReference type="UniPathway" id="UPA00034">
    <property type="reaction ID" value="UER00018"/>
</dbReference>
<dbReference type="OrthoDB" id="9790352at2"/>
<feature type="active site" description="Proton donor/acceptor" evidence="13">
    <location>
        <position position="149"/>
    </location>
</feature>
<feature type="domain" description="Dihydrodipicolinate reductase C-terminal" evidence="15">
    <location>
        <begin position="126"/>
        <end position="257"/>
    </location>
</feature>
<organism evidence="16 17">
    <name type="scientific">Pediococcus cellicola</name>
    <dbReference type="NCBI Taxonomy" id="319652"/>
    <lineage>
        <taxon>Bacteria</taxon>
        <taxon>Bacillati</taxon>
        <taxon>Bacillota</taxon>
        <taxon>Bacilli</taxon>
        <taxon>Lactobacillales</taxon>
        <taxon>Lactobacillaceae</taxon>
        <taxon>Pediococcus</taxon>
    </lineage>
</organism>
<feature type="binding site" evidence="13">
    <location>
        <begin position="93"/>
        <end position="95"/>
    </location>
    <ligand>
        <name>NAD(+)</name>
        <dbReference type="ChEBI" id="CHEBI:57540"/>
    </ligand>
</feature>
<dbReference type="Pfam" id="PF05173">
    <property type="entry name" value="DapB_C"/>
    <property type="match status" value="1"/>
</dbReference>
<evidence type="ECO:0000256" key="5">
    <source>
        <dbReference type="ARBA" id="ARBA00022915"/>
    </source>
</evidence>
<evidence type="ECO:0000256" key="2">
    <source>
        <dbReference type="ARBA" id="ARBA00022490"/>
    </source>
</evidence>
<evidence type="ECO:0000256" key="13">
    <source>
        <dbReference type="HAMAP-Rule" id="MF_00102"/>
    </source>
</evidence>
<dbReference type="HAMAP" id="MF_00102">
    <property type="entry name" value="DapB"/>
    <property type="match status" value="1"/>
</dbReference>